<reference evidence="3 4" key="1">
    <citation type="submission" date="2024-07" db="EMBL/GenBank/DDBJ databases">
        <title>Whole genome sequencing of Prodigiosin pigment-producing Streptomyces salinarius isolated from rhizosphere soil of Arachis hypogaea.</title>
        <authorList>
            <person name="Vidhya A."/>
            <person name="Ramya S."/>
        </authorList>
    </citation>
    <scope>NUCLEOTIDE SEQUENCE [LARGE SCALE GENOMIC DNA]</scope>
    <source>
        <strain evidence="3 4">VRMG2420</strain>
    </source>
</reference>
<keyword evidence="1" id="KW-0680">Restriction system</keyword>
<protein>
    <recommendedName>
        <fullName evidence="5">Type I restriction modification DNA specificity domain-containing protein</fullName>
    </recommendedName>
</protein>
<dbReference type="PANTHER" id="PTHR30408:SF12">
    <property type="entry name" value="TYPE I RESTRICTION ENZYME MJAVIII SPECIFICITY SUBUNIT"/>
    <property type="match status" value="1"/>
</dbReference>
<gene>
    <name evidence="3" type="ORF">AB4829_32730</name>
</gene>
<dbReference type="RefSeq" id="WP_399594711.1">
    <property type="nucleotide sequence ID" value="NZ_JBITPR010000060.1"/>
</dbReference>
<dbReference type="InterPro" id="IPR044946">
    <property type="entry name" value="Restrct_endonuc_typeI_TRD_sf"/>
</dbReference>
<accession>A0ABW8BJZ0</accession>
<dbReference type="SUPFAM" id="SSF116734">
    <property type="entry name" value="DNA methylase specificity domain"/>
    <property type="match status" value="1"/>
</dbReference>
<evidence type="ECO:0000256" key="2">
    <source>
        <dbReference type="ARBA" id="ARBA00023125"/>
    </source>
</evidence>
<evidence type="ECO:0000313" key="4">
    <source>
        <dbReference type="Proteomes" id="UP001614264"/>
    </source>
</evidence>
<name>A0ABW8BJZ0_9ACTN</name>
<dbReference type="EMBL" id="JBITPR010000060">
    <property type="protein sequence ID" value="MFI7875343.1"/>
    <property type="molecule type" value="Genomic_DNA"/>
</dbReference>
<dbReference type="PANTHER" id="PTHR30408">
    <property type="entry name" value="TYPE-1 RESTRICTION ENZYME ECOKI SPECIFICITY PROTEIN"/>
    <property type="match status" value="1"/>
</dbReference>
<sequence>MGGESRYPLVPVGEILRSDPSNGFSPKEVAEWTGLLSLGLGCLTKSGFLPRQLKRVPDSSYARRFLLSDGDLLLSRANTRELVGLVGIYRDVGNPCIYPDLMMRLIPNDIVCLPSYLELVLGSATVRRELQAGARGTSESMVKISASLVQSLRVPLPSIAEQRKIVNAHAVVEQRIAALDQVRAKLRVIQRGVVEGLLGGRDYLP</sequence>
<evidence type="ECO:0008006" key="5">
    <source>
        <dbReference type="Google" id="ProtNLM"/>
    </source>
</evidence>
<comment type="caution">
    <text evidence="3">The sequence shown here is derived from an EMBL/GenBank/DDBJ whole genome shotgun (WGS) entry which is preliminary data.</text>
</comment>
<proteinExistence type="predicted"/>
<dbReference type="Gene3D" id="3.90.220.20">
    <property type="entry name" value="DNA methylase specificity domains"/>
    <property type="match status" value="1"/>
</dbReference>
<dbReference type="InterPro" id="IPR052021">
    <property type="entry name" value="Type-I_RS_S_subunit"/>
</dbReference>
<evidence type="ECO:0000313" key="3">
    <source>
        <dbReference type="EMBL" id="MFI7875343.1"/>
    </source>
</evidence>
<keyword evidence="2" id="KW-0238">DNA-binding</keyword>
<keyword evidence="4" id="KW-1185">Reference proteome</keyword>
<dbReference type="Proteomes" id="UP001614264">
    <property type="component" value="Unassembled WGS sequence"/>
</dbReference>
<evidence type="ECO:0000256" key="1">
    <source>
        <dbReference type="ARBA" id="ARBA00022747"/>
    </source>
</evidence>
<organism evidence="3 4">
    <name type="scientific">Streptomyces salinarius</name>
    <dbReference type="NCBI Taxonomy" id="2762598"/>
    <lineage>
        <taxon>Bacteria</taxon>
        <taxon>Bacillati</taxon>
        <taxon>Actinomycetota</taxon>
        <taxon>Actinomycetes</taxon>
        <taxon>Kitasatosporales</taxon>
        <taxon>Streptomycetaceae</taxon>
        <taxon>Streptomyces</taxon>
    </lineage>
</organism>